<evidence type="ECO:0000313" key="1">
    <source>
        <dbReference type="EMBL" id="KAF7816089.1"/>
    </source>
</evidence>
<keyword evidence="2" id="KW-1185">Reference proteome</keyword>
<evidence type="ECO:0000313" key="2">
    <source>
        <dbReference type="Proteomes" id="UP000634136"/>
    </source>
</evidence>
<name>A0A834TF58_9FABA</name>
<proteinExistence type="predicted"/>
<gene>
    <name evidence="1" type="ORF">G2W53_030058</name>
</gene>
<dbReference type="EMBL" id="JAAIUW010000009">
    <property type="protein sequence ID" value="KAF7816089.1"/>
    <property type="molecule type" value="Genomic_DNA"/>
</dbReference>
<dbReference type="Proteomes" id="UP000634136">
    <property type="component" value="Unassembled WGS sequence"/>
</dbReference>
<comment type="caution">
    <text evidence="1">The sequence shown here is derived from an EMBL/GenBank/DDBJ whole genome shotgun (WGS) entry which is preliminary data.</text>
</comment>
<sequence length="119" mass="12903">MTGNLMHQSLSRGSIFKRAEAQSAFQPVARSDIFFFTQAKLSCVYIYIYHTPLALALLDKPKLRLYFAGGVVSESSPDALGSRSSRVSCTFDGVSGCVFSDPIFLGSVMISHGSGVERN</sequence>
<dbReference type="AlphaFoldDB" id="A0A834TF58"/>
<accession>A0A834TF58</accession>
<reference evidence="1" key="1">
    <citation type="submission" date="2020-09" db="EMBL/GenBank/DDBJ databases">
        <title>Genome-Enabled Discovery of Anthraquinone Biosynthesis in Senna tora.</title>
        <authorList>
            <person name="Kang S.-H."/>
            <person name="Pandey R.P."/>
            <person name="Lee C.-M."/>
            <person name="Sim J.-S."/>
            <person name="Jeong J.-T."/>
            <person name="Choi B.-S."/>
            <person name="Jung M."/>
            <person name="Ginzburg D."/>
            <person name="Zhao K."/>
            <person name="Won S.Y."/>
            <person name="Oh T.-J."/>
            <person name="Yu Y."/>
            <person name="Kim N.-H."/>
            <person name="Lee O.R."/>
            <person name="Lee T.-H."/>
            <person name="Bashyal P."/>
            <person name="Kim T.-S."/>
            <person name="Lee W.-H."/>
            <person name="Kawkins C."/>
            <person name="Kim C.-K."/>
            <person name="Kim J.S."/>
            <person name="Ahn B.O."/>
            <person name="Rhee S.Y."/>
            <person name="Sohng J.K."/>
        </authorList>
    </citation>
    <scope>NUCLEOTIDE SEQUENCE</scope>
    <source>
        <tissue evidence="1">Leaf</tissue>
    </source>
</reference>
<organism evidence="1 2">
    <name type="scientific">Senna tora</name>
    <dbReference type="NCBI Taxonomy" id="362788"/>
    <lineage>
        <taxon>Eukaryota</taxon>
        <taxon>Viridiplantae</taxon>
        <taxon>Streptophyta</taxon>
        <taxon>Embryophyta</taxon>
        <taxon>Tracheophyta</taxon>
        <taxon>Spermatophyta</taxon>
        <taxon>Magnoliopsida</taxon>
        <taxon>eudicotyledons</taxon>
        <taxon>Gunneridae</taxon>
        <taxon>Pentapetalae</taxon>
        <taxon>rosids</taxon>
        <taxon>fabids</taxon>
        <taxon>Fabales</taxon>
        <taxon>Fabaceae</taxon>
        <taxon>Caesalpinioideae</taxon>
        <taxon>Cassia clade</taxon>
        <taxon>Senna</taxon>
    </lineage>
</organism>
<protein>
    <submittedName>
        <fullName evidence="1">Uncharacterized protein</fullName>
    </submittedName>
</protein>